<accession>A0ABW8UC96</accession>
<comment type="similarity">
    <text evidence="2">Belongs to the class-III pyridine nucleotide-disulfide oxidoreductase family.</text>
</comment>
<dbReference type="InterPro" id="IPR016156">
    <property type="entry name" value="FAD/NAD-linked_Rdtase_dimer_sf"/>
</dbReference>
<dbReference type="Pfam" id="PF02852">
    <property type="entry name" value="Pyr_redox_dim"/>
    <property type="match status" value="1"/>
</dbReference>
<evidence type="ECO:0000259" key="9">
    <source>
        <dbReference type="Pfam" id="PF07992"/>
    </source>
</evidence>
<gene>
    <name evidence="10" type="ORF">ACEN34_07485</name>
</gene>
<comment type="cofactor">
    <cofactor evidence="1">
        <name>FAD</name>
        <dbReference type="ChEBI" id="CHEBI:57692"/>
    </cofactor>
</comment>
<dbReference type="SUPFAM" id="SSF55424">
    <property type="entry name" value="FAD/NAD-linked reductases, dimerisation (C-terminal) domain"/>
    <property type="match status" value="1"/>
</dbReference>
<dbReference type="SUPFAM" id="SSF51905">
    <property type="entry name" value="FAD/NAD(P)-binding domain"/>
    <property type="match status" value="1"/>
</dbReference>
<evidence type="ECO:0000313" key="10">
    <source>
        <dbReference type="EMBL" id="MFL2029456.1"/>
    </source>
</evidence>
<feature type="domain" description="FAD/NAD(P)-binding" evidence="9">
    <location>
        <begin position="7"/>
        <end position="318"/>
    </location>
</feature>
<evidence type="ECO:0000256" key="5">
    <source>
        <dbReference type="ARBA" id="ARBA00023002"/>
    </source>
</evidence>
<evidence type="ECO:0000256" key="7">
    <source>
        <dbReference type="ARBA" id="ARBA00023284"/>
    </source>
</evidence>
<feature type="domain" description="Pyridine nucleotide-disulphide oxidoreductase dimerisation" evidence="8">
    <location>
        <begin position="344"/>
        <end position="443"/>
    </location>
</feature>
<dbReference type="PRINTS" id="PR00411">
    <property type="entry name" value="PNDRDTASEI"/>
</dbReference>
<dbReference type="PANTHER" id="PTHR43429">
    <property type="entry name" value="PYRIDINE NUCLEOTIDE-DISULFIDE OXIDOREDUCTASE DOMAIN-CONTAINING"/>
    <property type="match status" value="1"/>
</dbReference>
<evidence type="ECO:0000259" key="8">
    <source>
        <dbReference type="Pfam" id="PF02852"/>
    </source>
</evidence>
<sequence length="465" mass="50379">MTNEAGHLLIIGGSDAGISAALQAKELQPDLAVTLLLADEYPNLSICGLPYAVGREVTDWHALAHRNLTELTATGIKFQMNMVADQIDTTKREVQAHSRDDSVHKTFHYTKLVVATGAQPKFSGITGVSLATTQQPAGKIRAMHTMADYFGLERDLDSDKVQHVAIIGAGYIGIEMAEALRHRHMDVTIFQRGAEVLSTVDADLGQLLQQKLIEHGVNVLTKTAVSAVEATDVGATIIDVTKQSYHFDLVLVVVGVQPNTKLLVQAGAETGIAGAIKVNEYMQTSLPDIWAAGDLVETKHRLLGTTYLPLGTTAHKQGRIAGYNVAGVTRTFKGSIGTQVLKAFDLIIARTGLLTKEAEQAGFVPFTTTIDVDDHKAYYPGAQKIKIRLTGDQNTGQLLGAQLIGHYGSEVAKRNDVFATAIFNQMKVAEVCDLDLSYSPPVGSPWDAVQLAAQDWERQLYRLKR</sequence>
<protein>
    <submittedName>
        <fullName evidence="10">FAD-dependent oxidoreductase</fullName>
    </submittedName>
</protein>
<evidence type="ECO:0000256" key="1">
    <source>
        <dbReference type="ARBA" id="ARBA00001974"/>
    </source>
</evidence>
<keyword evidence="5" id="KW-0560">Oxidoreductase</keyword>
<reference evidence="10 11" key="1">
    <citation type="submission" date="2024-08" db="EMBL/GenBank/DDBJ databases">
        <authorList>
            <person name="Arias E."/>
        </authorList>
    </citation>
    <scope>NUCLEOTIDE SEQUENCE [LARGE SCALE GENOMIC DNA]</scope>
    <source>
        <strain evidence="10 11">FAM 25317</strain>
    </source>
</reference>
<dbReference type="InterPro" id="IPR004099">
    <property type="entry name" value="Pyr_nucl-diS_OxRdtase_dimer"/>
</dbReference>
<name>A0ABW8UC96_9LACO</name>
<comment type="caution">
    <text evidence="10">The sequence shown here is derived from an EMBL/GenBank/DDBJ whole genome shotgun (WGS) entry which is preliminary data.</text>
</comment>
<keyword evidence="6" id="KW-0558">Oxidation</keyword>
<proteinExistence type="inferred from homology"/>
<dbReference type="InterPro" id="IPR036188">
    <property type="entry name" value="FAD/NAD-bd_sf"/>
</dbReference>
<keyword evidence="7" id="KW-0676">Redox-active center</keyword>
<dbReference type="PRINTS" id="PR00368">
    <property type="entry name" value="FADPNR"/>
</dbReference>
<dbReference type="Proteomes" id="UP001625389">
    <property type="component" value="Unassembled WGS sequence"/>
</dbReference>
<dbReference type="InterPro" id="IPR050260">
    <property type="entry name" value="FAD-bd_OxRdtase"/>
</dbReference>
<evidence type="ECO:0000256" key="4">
    <source>
        <dbReference type="ARBA" id="ARBA00022827"/>
    </source>
</evidence>
<dbReference type="PANTHER" id="PTHR43429:SF1">
    <property type="entry name" value="NAD(P)H SULFUR OXIDOREDUCTASE (COA-DEPENDENT)"/>
    <property type="match status" value="1"/>
</dbReference>
<keyword evidence="3" id="KW-0285">Flavoprotein</keyword>
<dbReference type="Pfam" id="PF07992">
    <property type="entry name" value="Pyr_redox_2"/>
    <property type="match status" value="1"/>
</dbReference>
<evidence type="ECO:0000313" key="11">
    <source>
        <dbReference type="Proteomes" id="UP001625389"/>
    </source>
</evidence>
<evidence type="ECO:0000256" key="2">
    <source>
        <dbReference type="ARBA" id="ARBA00009130"/>
    </source>
</evidence>
<dbReference type="Gene3D" id="3.50.50.60">
    <property type="entry name" value="FAD/NAD(P)-binding domain"/>
    <property type="match status" value="2"/>
</dbReference>
<keyword evidence="11" id="KW-1185">Reference proteome</keyword>
<dbReference type="RefSeq" id="WP_125550478.1">
    <property type="nucleotide sequence ID" value="NZ_JBGQPK010000026.1"/>
</dbReference>
<keyword evidence="4" id="KW-0274">FAD</keyword>
<organism evidence="10 11">
    <name type="scientific">Loigolactobacillus zhaoyuanensis</name>
    <dbReference type="NCBI Taxonomy" id="2486017"/>
    <lineage>
        <taxon>Bacteria</taxon>
        <taxon>Bacillati</taxon>
        <taxon>Bacillota</taxon>
        <taxon>Bacilli</taxon>
        <taxon>Lactobacillales</taxon>
        <taxon>Lactobacillaceae</taxon>
        <taxon>Loigolactobacillus</taxon>
    </lineage>
</organism>
<evidence type="ECO:0000256" key="3">
    <source>
        <dbReference type="ARBA" id="ARBA00022630"/>
    </source>
</evidence>
<evidence type="ECO:0000256" key="6">
    <source>
        <dbReference type="ARBA" id="ARBA00023097"/>
    </source>
</evidence>
<dbReference type="EMBL" id="JBGQPK010000026">
    <property type="protein sequence ID" value="MFL2029456.1"/>
    <property type="molecule type" value="Genomic_DNA"/>
</dbReference>
<dbReference type="InterPro" id="IPR023753">
    <property type="entry name" value="FAD/NAD-binding_dom"/>
</dbReference>